<evidence type="ECO:0000313" key="3">
    <source>
        <dbReference type="Proteomes" id="UP000001357"/>
    </source>
</evidence>
<dbReference type="PANTHER" id="PTHR19855:SF11">
    <property type="entry name" value="RIBOSOME BIOGENESIS PROTEIN WDR12"/>
    <property type="match status" value="1"/>
</dbReference>
<dbReference type="InterPro" id="IPR036322">
    <property type="entry name" value="WD40_repeat_dom_sf"/>
</dbReference>
<dbReference type="SMART" id="SM00320">
    <property type="entry name" value="WD40"/>
    <property type="match status" value="5"/>
</dbReference>
<feature type="compositionally biased region" description="Low complexity" evidence="1">
    <location>
        <begin position="43"/>
        <end position="61"/>
    </location>
</feature>
<dbReference type="InterPro" id="IPR001680">
    <property type="entry name" value="WD40_rpt"/>
</dbReference>
<dbReference type="Proteomes" id="UP000001357">
    <property type="component" value="Unassembled WGS sequence"/>
</dbReference>
<dbReference type="OMA" id="EMEGEAM"/>
<dbReference type="EMBL" id="CH991554">
    <property type="protein sequence ID" value="EDQ88664.1"/>
    <property type="molecule type" value="Genomic_DNA"/>
</dbReference>
<proteinExistence type="predicted"/>
<sequence length="689" mass="73282">MAPSLKQATSKTPTLLTKWLRAAQTRRAPDAPGNRTTPPPSESQQDSTAATRAAADAVSVTPARRTVKLDSLGSSRQVENPKPSTEEDHGSWPAASESTKIVARDTDAIKVQETGAPSIFTAPTTADDHCGDDHQESPDAVVALRHDGQIEMKSVAAEMEGEAMEDADQDDDDEDDDDYEARRLANIQANQALMQQLGLLSAATALPMAHPTPSPGTVNGPKKLPNRSRSKRRTSGSTPSPQPVRRSRRLAAKEARPMTEEDEATQAALLAYAGLGATEESPRAPSNEGANLAAIAPIGTVITGDALVADAGLVLKARAALEPDEQHLLWTGHRHDVYAIDSLEERGCVAMAGKEGRMSLWHRPDASGAAPAPYTAAPRLSSKLHGRWISGVRLLSTSDQVLAATSSDDGSLLLSELVLDPEAPWTCRPVQRSTEGHTAGIFGLDAWAGTSLCTASKDGCVGEWDIGPASCRLVAQREVSNAVLKSVSMRDGNIYATAGNDSSVYMLDRRATDPTGTFEGAHAGVVASVAFNRHQPNWLASQGQPDYGLVAVHRLCTGWQFPVACHVWVCRSCRGFVLTGATLLAGFDGLLKVWDMRQLQEPVFATTSHNGNGHGKPQMAAPHWITPTELTVAGTKSLQLTTFEIPTGVLTRRVHLGFTPTAFTPCASGVLAAASRNAAWLFQHGTEDS</sequence>
<keyword evidence="3" id="KW-1185">Reference proteome</keyword>
<evidence type="ECO:0000256" key="1">
    <source>
        <dbReference type="SAM" id="MobiDB-lite"/>
    </source>
</evidence>
<dbReference type="STRING" id="81824.A9V215"/>
<feature type="region of interest" description="Disordered" evidence="1">
    <location>
        <begin position="22"/>
        <end position="99"/>
    </location>
</feature>
<dbReference type="SUPFAM" id="SSF50978">
    <property type="entry name" value="WD40 repeat-like"/>
    <property type="match status" value="1"/>
</dbReference>
<feature type="region of interest" description="Disordered" evidence="1">
    <location>
        <begin position="206"/>
        <end position="263"/>
    </location>
</feature>
<reference evidence="2 3" key="1">
    <citation type="journal article" date="2008" name="Nature">
        <title>The genome of the choanoflagellate Monosiga brevicollis and the origin of metazoans.</title>
        <authorList>
            <consortium name="JGI Sequencing"/>
            <person name="King N."/>
            <person name="Westbrook M.J."/>
            <person name="Young S.L."/>
            <person name="Kuo A."/>
            <person name="Abedin M."/>
            <person name="Chapman J."/>
            <person name="Fairclough S."/>
            <person name="Hellsten U."/>
            <person name="Isogai Y."/>
            <person name="Letunic I."/>
            <person name="Marr M."/>
            <person name="Pincus D."/>
            <person name="Putnam N."/>
            <person name="Rokas A."/>
            <person name="Wright K.J."/>
            <person name="Zuzow R."/>
            <person name="Dirks W."/>
            <person name="Good M."/>
            <person name="Goodstein D."/>
            <person name="Lemons D."/>
            <person name="Li W."/>
            <person name="Lyons J.B."/>
            <person name="Morris A."/>
            <person name="Nichols S."/>
            <person name="Richter D.J."/>
            <person name="Salamov A."/>
            <person name="Bork P."/>
            <person name="Lim W.A."/>
            <person name="Manning G."/>
            <person name="Miller W.T."/>
            <person name="McGinnis W."/>
            <person name="Shapiro H."/>
            <person name="Tjian R."/>
            <person name="Grigoriev I.V."/>
            <person name="Rokhsar D."/>
        </authorList>
    </citation>
    <scope>NUCLEOTIDE SEQUENCE [LARGE SCALE GENOMIC DNA]</scope>
    <source>
        <strain evidence="3">MX1 / ATCC 50154</strain>
    </source>
</reference>
<dbReference type="KEGG" id="mbr:MONBRDRAFT_9083"/>
<name>A9V215_MONBE</name>
<feature type="compositionally biased region" description="Basic residues" evidence="1">
    <location>
        <begin position="224"/>
        <end position="234"/>
    </location>
</feature>
<dbReference type="Gene3D" id="2.130.10.10">
    <property type="entry name" value="YVTN repeat-like/Quinoprotein amine dehydrogenase"/>
    <property type="match status" value="1"/>
</dbReference>
<dbReference type="AlphaFoldDB" id="A9V215"/>
<organism evidence="2 3">
    <name type="scientific">Monosiga brevicollis</name>
    <name type="common">Choanoflagellate</name>
    <dbReference type="NCBI Taxonomy" id="81824"/>
    <lineage>
        <taxon>Eukaryota</taxon>
        <taxon>Choanoflagellata</taxon>
        <taxon>Craspedida</taxon>
        <taxon>Salpingoecidae</taxon>
        <taxon>Monosiga</taxon>
    </lineage>
</organism>
<dbReference type="eggNOG" id="KOG0264">
    <property type="taxonomic scope" value="Eukaryota"/>
</dbReference>
<dbReference type="InParanoid" id="A9V215"/>
<dbReference type="InterPro" id="IPR015943">
    <property type="entry name" value="WD40/YVTN_repeat-like_dom_sf"/>
</dbReference>
<dbReference type="GeneID" id="5891933"/>
<gene>
    <name evidence="2" type="ORF">MONBRDRAFT_9083</name>
</gene>
<dbReference type="RefSeq" id="XP_001746768.1">
    <property type="nucleotide sequence ID" value="XM_001746716.1"/>
</dbReference>
<dbReference type="PANTHER" id="PTHR19855">
    <property type="entry name" value="WD40 REPEAT PROTEIN 12, 37"/>
    <property type="match status" value="1"/>
</dbReference>
<accession>A9V215</accession>
<protein>
    <submittedName>
        <fullName evidence="2">Uncharacterized protein</fullName>
    </submittedName>
</protein>
<evidence type="ECO:0000313" key="2">
    <source>
        <dbReference type="EMBL" id="EDQ88664.1"/>
    </source>
</evidence>